<evidence type="ECO:0000256" key="2">
    <source>
        <dbReference type="ARBA" id="ARBA00023242"/>
    </source>
</evidence>
<reference evidence="5 6" key="1">
    <citation type="submission" date="2016-04" db="EMBL/GenBank/DDBJ databases">
        <title>A degradative enzymes factory behind the ericoid mycorrhizal symbiosis.</title>
        <authorList>
            <consortium name="DOE Joint Genome Institute"/>
            <person name="Martino E."/>
            <person name="Morin E."/>
            <person name="Grelet G."/>
            <person name="Kuo A."/>
            <person name="Kohler A."/>
            <person name="Daghino S."/>
            <person name="Barry K."/>
            <person name="Choi C."/>
            <person name="Cichocki N."/>
            <person name="Clum A."/>
            <person name="Copeland A."/>
            <person name="Hainaut M."/>
            <person name="Haridas S."/>
            <person name="Labutti K."/>
            <person name="Lindquist E."/>
            <person name="Lipzen A."/>
            <person name="Khouja H.-R."/>
            <person name="Murat C."/>
            <person name="Ohm R."/>
            <person name="Olson A."/>
            <person name="Spatafora J."/>
            <person name="Veneault-Fourrey C."/>
            <person name="Henrissat B."/>
            <person name="Grigoriev I."/>
            <person name="Martin F."/>
            <person name="Perotto S."/>
        </authorList>
    </citation>
    <scope>NUCLEOTIDE SEQUENCE [LARGE SCALE GENOMIC DNA]</scope>
    <source>
        <strain evidence="5 6">E</strain>
    </source>
</reference>
<feature type="compositionally biased region" description="Polar residues" evidence="3">
    <location>
        <begin position="1"/>
        <end position="22"/>
    </location>
</feature>
<dbReference type="InParanoid" id="A0A2J6TDA4"/>
<dbReference type="GeneID" id="36591071"/>
<dbReference type="Pfam" id="PF04082">
    <property type="entry name" value="Fungal_trans"/>
    <property type="match status" value="1"/>
</dbReference>
<keyword evidence="6" id="KW-1185">Reference proteome</keyword>
<evidence type="ECO:0000256" key="1">
    <source>
        <dbReference type="ARBA" id="ARBA00022723"/>
    </source>
</evidence>
<accession>A0A2J6TDA4</accession>
<dbReference type="GO" id="GO:0008270">
    <property type="term" value="F:zinc ion binding"/>
    <property type="evidence" value="ECO:0007669"/>
    <property type="project" value="InterPro"/>
</dbReference>
<dbReference type="PROSITE" id="PS00463">
    <property type="entry name" value="ZN2_CY6_FUNGAL_1"/>
    <property type="match status" value="1"/>
</dbReference>
<dbReference type="GO" id="GO:0006351">
    <property type="term" value="P:DNA-templated transcription"/>
    <property type="evidence" value="ECO:0007669"/>
    <property type="project" value="InterPro"/>
</dbReference>
<name>A0A2J6TDA4_9HELO</name>
<dbReference type="Proteomes" id="UP000235371">
    <property type="component" value="Unassembled WGS sequence"/>
</dbReference>
<dbReference type="Pfam" id="PF00172">
    <property type="entry name" value="Zn_clus"/>
    <property type="match status" value="1"/>
</dbReference>
<dbReference type="InterPro" id="IPR036864">
    <property type="entry name" value="Zn2-C6_fun-type_DNA-bd_sf"/>
</dbReference>
<dbReference type="AlphaFoldDB" id="A0A2J6TDA4"/>
<dbReference type="SUPFAM" id="SSF57701">
    <property type="entry name" value="Zn2/Cys6 DNA-binding domain"/>
    <property type="match status" value="1"/>
</dbReference>
<proteinExistence type="predicted"/>
<dbReference type="OrthoDB" id="4685598at2759"/>
<dbReference type="RefSeq" id="XP_024737894.1">
    <property type="nucleotide sequence ID" value="XM_024882994.1"/>
</dbReference>
<evidence type="ECO:0000259" key="4">
    <source>
        <dbReference type="PROSITE" id="PS50048"/>
    </source>
</evidence>
<dbReference type="InterPro" id="IPR007219">
    <property type="entry name" value="XnlR_reg_dom"/>
</dbReference>
<dbReference type="GO" id="GO:0003677">
    <property type="term" value="F:DNA binding"/>
    <property type="evidence" value="ECO:0007669"/>
    <property type="project" value="InterPro"/>
</dbReference>
<dbReference type="InterPro" id="IPR053181">
    <property type="entry name" value="EcdB-like_regulator"/>
</dbReference>
<dbReference type="Gene3D" id="4.10.240.10">
    <property type="entry name" value="Zn(2)-C6 fungal-type DNA-binding domain"/>
    <property type="match status" value="1"/>
</dbReference>
<dbReference type="InterPro" id="IPR001138">
    <property type="entry name" value="Zn2Cys6_DnaBD"/>
</dbReference>
<evidence type="ECO:0000256" key="3">
    <source>
        <dbReference type="SAM" id="MobiDB-lite"/>
    </source>
</evidence>
<dbReference type="EMBL" id="KZ613787">
    <property type="protein sequence ID" value="PMD60990.1"/>
    <property type="molecule type" value="Genomic_DNA"/>
</dbReference>
<feature type="domain" description="Zn(2)-C6 fungal-type" evidence="4">
    <location>
        <begin position="58"/>
        <end position="88"/>
    </location>
</feature>
<feature type="region of interest" description="Disordered" evidence="3">
    <location>
        <begin position="135"/>
        <end position="160"/>
    </location>
</feature>
<evidence type="ECO:0000313" key="6">
    <source>
        <dbReference type="Proteomes" id="UP000235371"/>
    </source>
</evidence>
<dbReference type="CDD" id="cd12148">
    <property type="entry name" value="fungal_TF_MHR"/>
    <property type="match status" value="1"/>
</dbReference>
<feature type="compositionally biased region" description="Polar residues" evidence="3">
    <location>
        <begin position="141"/>
        <end position="160"/>
    </location>
</feature>
<dbReference type="SMART" id="SM00066">
    <property type="entry name" value="GAL4"/>
    <property type="match status" value="1"/>
</dbReference>
<keyword evidence="2" id="KW-0539">Nucleus</keyword>
<dbReference type="PANTHER" id="PTHR47785">
    <property type="entry name" value="ZN(II)2CYS6 TRANSCRIPTION FACTOR (EUROFUNG)-RELATED-RELATED"/>
    <property type="match status" value="1"/>
</dbReference>
<organism evidence="5 6">
    <name type="scientific">Hyaloscypha bicolor E</name>
    <dbReference type="NCBI Taxonomy" id="1095630"/>
    <lineage>
        <taxon>Eukaryota</taxon>
        <taxon>Fungi</taxon>
        <taxon>Dikarya</taxon>
        <taxon>Ascomycota</taxon>
        <taxon>Pezizomycotina</taxon>
        <taxon>Leotiomycetes</taxon>
        <taxon>Helotiales</taxon>
        <taxon>Hyaloscyphaceae</taxon>
        <taxon>Hyaloscypha</taxon>
        <taxon>Hyaloscypha bicolor</taxon>
    </lineage>
</organism>
<gene>
    <name evidence="5" type="ORF">K444DRAFT_629005</name>
</gene>
<dbReference type="SMART" id="SM00906">
    <property type="entry name" value="Fungal_trans"/>
    <property type="match status" value="1"/>
</dbReference>
<sequence length="571" mass="64584">MNEGTTTLRPASANLGKQQSNHPAKRKRHGRSGNASSSPPNQPRAEPSDYPRKRVSIACDVCRLRKTRCDAAKPRCSFCQEIEAECTYQKPSAGDRIDEPILKILERLDRMENLILLPERETAHVTTLVSHTADENFQEAHPSTEQVTHGPTPESHSSYQYDHGPPLVRTMSVPDIPVLKPPDAHENNIVLPNLESFSCLPPFNHIEYDEGELYLQTEIRQGALLYGYTGSRVVDTTSKKCWRLQRLFAKNVLPWIPLFDQEYCISKVTSATECGFESEDLSVALVMFIFALGAMSNDDDCTSNSTASFAGIAYFLQGCKIVDASRTNNNTIIMIQCRILWAIYLLYCMRPLQAWNIINEALRESIILCHLRTRMGSDSRLNDLAKRAYWASYILDHELRSQIGFTGSGIHSCPGTVELPSSENDEPGFFYFLSEIALRQLLANVLDNMGFLSIHPVAGYTRYAPVVAFELCSQLSEWYSNLPSSLRFPLGSTPILDPQKAFLRAQYYSILCITKWPFIMRFVAQMPDFRGEQEMLISQGRECLESAILYIHTIETIMHSRHMLVFPNFIG</sequence>
<dbReference type="PROSITE" id="PS50048">
    <property type="entry name" value="ZN2_CY6_FUNGAL_2"/>
    <property type="match status" value="1"/>
</dbReference>
<protein>
    <recommendedName>
        <fullName evidence="4">Zn(2)-C6 fungal-type domain-containing protein</fullName>
    </recommendedName>
</protein>
<evidence type="ECO:0000313" key="5">
    <source>
        <dbReference type="EMBL" id="PMD60990.1"/>
    </source>
</evidence>
<dbReference type="STRING" id="1095630.A0A2J6TDA4"/>
<dbReference type="CDD" id="cd00067">
    <property type="entry name" value="GAL4"/>
    <property type="match status" value="1"/>
</dbReference>
<dbReference type="GO" id="GO:0000981">
    <property type="term" value="F:DNA-binding transcription factor activity, RNA polymerase II-specific"/>
    <property type="evidence" value="ECO:0007669"/>
    <property type="project" value="InterPro"/>
</dbReference>
<keyword evidence="1" id="KW-0479">Metal-binding</keyword>
<feature type="region of interest" description="Disordered" evidence="3">
    <location>
        <begin position="1"/>
        <end position="50"/>
    </location>
</feature>